<name>A0A6J6HIN9_9ZZZZ</name>
<gene>
    <name evidence="1" type="ORF">UFOPK1835_01082</name>
</gene>
<organism evidence="1">
    <name type="scientific">freshwater metagenome</name>
    <dbReference type="NCBI Taxonomy" id="449393"/>
    <lineage>
        <taxon>unclassified sequences</taxon>
        <taxon>metagenomes</taxon>
        <taxon>ecological metagenomes</taxon>
    </lineage>
</organism>
<dbReference type="Gene3D" id="3.40.30.10">
    <property type="entry name" value="Glutaredoxin"/>
    <property type="match status" value="1"/>
</dbReference>
<dbReference type="AlphaFoldDB" id="A0A6J6HIN9"/>
<evidence type="ECO:0000313" key="1">
    <source>
        <dbReference type="EMBL" id="CAB4610864.1"/>
    </source>
</evidence>
<dbReference type="InterPro" id="IPR036249">
    <property type="entry name" value="Thioredoxin-like_sf"/>
</dbReference>
<dbReference type="EMBL" id="CAEZUP010000041">
    <property type="protein sequence ID" value="CAB4610864.1"/>
    <property type="molecule type" value="Genomic_DNA"/>
</dbReference>
<sequence length="61" mass="6528">MPTILDNKETTGARAYGVGGFPYFVVVSPEGKVIYRTSGELTIPQWEGVLEAARTGISPTV</sequence>
<proteinExistence type="predicted"/>
<protein>
    <submittedName>
        <fullName evidence="1">Unannotated protein</fullName>
    </submittedName>
</protein>
<reference evidence="1" key="1">
    <citation type="submission" date="2020-05" db="EMBL/GenBank/DDBJ databases">
        <authorList>
            <person name="Chiriac C."/>
            <person name="Salcher M."/>
            <person name="Ghai R."/>
            <person name="Kavagutti S V."/>
        </authorList>
    </citation>
    <scope>NUCLEOTIDE SEQUENCE</scope>
</reference>
<accession>A0A6J6HIN9</accession>
<dbReference type="SUPFAM" id="SSF52833">
    <property type="entry name" value="Thioredoxin-like"/>
    <property type="match status" value="1"/>
</dbReference>